<dbReference type="Proteomes" id="UP000601435">
    <property type="component" value="Unassembled WGS sequence"/>
</dbReference>
<organism evidence="1 2">
    <name type="scientific">Symbiodinium necroappetens</name>
    <dbReference type="NCBI Taxonomy" id="1628268"/>
    <lineage>
        <taxon>Eukaryota</taxon>
        <taxon>Sar</taxon>
        <taxon>Alveolata</taxon>
        <taxon>Dinophyceae</taxon>
        <taxon>Suessiales</taxon>
        <taxon>Symbiodiniaceae</taxon>
        <taxon>Symbiodinium</taxon>
    </lineage>
</organism>
<comment type="caution">
    <text evidence="1">The sequence shown here is derived from an EMBL/GenBank/DDBJ whole genome shotgun (WGS) entry which is preliminary data.</text>
</comment>
<evidence type="ECO:0000313" key="1">
    <source>
        <dbReference type="EMBL" id="CAE7697564.1"/>
    </source>
</evidence>
<evidence type="ECO:0000313" key="2">
    <source>
        <dbReference type="Proteomes" id="UP000601435"/>
    </source>
</evidence>
<keyword evidence="2" id="KW-1185">Reference proteome</keyword>
<reference evidence="1" key="1">
    <citation type="submission" date="2021-02" db="EMBL/GenBank/DDBJ databases">
        <authorList>
            <person name="Dougan E. K."/>
            <person name="Rhodes N."/>
            <person name="Thang M."/>
            <person name="Chan C."/>
        </authorList>
    </citation>
    <scope>NUCLEOTIDE SEQUENCE</scope>
</reference>
<gene>
    <name evidence="1" type="ORF">SNEC2469_LOCUS20106</name>
</gene>
<proteinExistence type="predicted"/>
<dbReference type="EMBL" id="CAJNJA010034753">
    <property type="protein sequence ID" value="CAE7697564.1"/>
    <property type="molecule type" value="Genomic_DNA"/>
</dbReference>
<dbReference type="AlphaFoldDB" id="A0A812WRL1"/>
<protein>
    <submittedName>
        <fullName evidence="1">Uncharacterized protein</fullName>
    </submittedName>
</protein>
<sequence>MIDNIASADTSIGKEMRTAKSSVTDARGQLPAPLLKLGSFSGGNNSRDFQRSMKLPVEPVMVTTSVKAKQDSSEVVEVKIPVLLPHRILLYLFTVLGVLIRPEDIQQYWQHCHEFCIWAQNKDFDGSHVPVTIYGDTARYGQRYDQAKVTGCFMSLPLWRPTSTRMSQWLLFSVNADLSLGPETLNPLYLAIVESFNEAFHGRSLEGPLLPHKFAITEIKGDWEFHYHTFGLRRWWKTRYICWRCHAENHANATHSCFDFNDNPTWQGTTVSHASFVANIYGDKTFESLQQSEPCLDCSEAIL</sequence>
<accession>A0A812WRL1</accession>
<dbReference type="OrthoDB" id="446179at2759"/>
<name>A0A812WRL1_9DINO</name>